<protein>
    <submittedName>
        <fullName evidence="1">Uncharacterized protein</fullName>
    </submittedName>
</protein>
<dbReference type="RefSeq" id="WP_203150210.1">
    <property type="nucleotide sequence ID" value="NZ_JAEVHL010000123.1"/>
</dbReference>
<proteinExistence type="predicted"/>
<gene>
    <name evidence="1" type="ORF">JM949_21700</name>
</gene>
<dbReference type="EMBL" id="JAEVHL010000123">
    <property type="protein sequence ID" value="MBM0277803.1"/>
    <property type="molecule type" value="Genomic_DNA"/>
</dbReference>
<accession>A0ABS1YK45</accession>
<organism evidence="1 2">
    <name type="scientific">Micromonospora tarensis</name>
    <dbReference type="NCBI Taxonomy" id="2806100"/>
    <lineage>
        <taxon>Bacteria</taxon>
        <taxon>Bacillati</taxon>
        <taxon>Actinomycetota</taxon>
        <taxon>Actinomycetes</taxon>
        <taxon>Micromonosporales</taxon>
        <taxon>Micromonosporaceae</taxon>
        <taxon>Micromonospora</taxon>
    </lineage>
</organism>
<sequence length="57" mass="6362">MSDDPQPLYTLEQAQQILKRRQCEATQHLLVPVDGSACVLRCGACENTFDLVLREAS</sequence>
<name>A0ABS1YK45_9ACTN</name>
<evidence type="ECO:0000313" key="2">
    <source>
        <dbReference type="Proteomes" id="UP000622245"/>
    </source>
</evidence>
<comment type="caution">
    <text evidence="1">The sequence shown here is derived from an EMBL/GenBank/DDBJ whole genome shotgun (WGS) entry which is preliminary data.</text>
</comment>
<reference evidence="1 2" key="1">
    <citation type="submission" date="2021-01" db="EMBL/GenBank/DDBJ databases">
        <title>Draft genome sequence of Micromonospora sp. strain STR1s_6.</title>
        <authorList>
            <person name="Karlyshev A."/>
            <person name="Jawad R."/>
        </authorList>
    </citation>
    <scope>NUCLEOTIDE SEQUENCE [LARGE SCALE GENOMIC DNA]</scope>
    <source>
        <strain evidence="1 2">STR1S-6</strain>
    </source>
</reference>
<keyword evidence="2" id="KW-1185">Reference proteome</keyword>
<dbReference type="Proteomes" id="UP000622245">
    <property type="component" value="Unassembled WGS sequence"/>
</dbReference>
<evidence type="ECO:0000313" key="1">
    <source>
        <dbReference type="EMBL" id="MBM0277803.1"/>
    </source>
</evidence>